<dbReference type="PROSITE" id="PS51755">
    <property type="entry name" value="OMPR_PHOB"/>
    <property type="match status" value="1"/>
</dbReference>
<dbReference type="PANTHER" id="PTHR35807:SF1">
    <property type="entry name" value="TRANSCRIPTIONAL REGULATOR REDD"/>
    <property type="match status" value="1"/>
</dbReference>
<accession>A0A930VC08</accession>
<evidence type="ECO:0000256" key="6">
    <source>
        <dbReference type="ARBA" id="ARBA00023163"/>
    </source>
</evidence>
<evidence type="ECO:0000313" key="11">
    <source>
        <dbReference type="EMBL" id="MBF4761796.1"/>
    </source>
</evidence>
<keyword evidence="3" id="KW-0677">Repeat</keyword>
<dbReference type="Gene3D" id="1.25.40.10">
    <property type="entry name" value="Tetratricopeptide repeat domain"/>
    <property type="match status" value="1"/>
</dbReference>
<reference evidence="11" key="1">
    <citation type="submission" date="2020-11" db="EMBL/GenBank/DDBJ databases">
        <title>Nocardioides sp. nov., isolated from Soil of Cynanchum wilfordii Hemsley rhizosphere.</title>
        <authorList>
            <person name="Lee J.-S."/>
            <person name="Suh M.K."/>
            <person name="Kim J.-S."/>
        </authorList>
    </citation>
    <scope>NUCLEOTIDE SEQUENCE</scope>
    <source>
        <strain evidence="11">KCTC 19275</strain>
    </source>
</reference>
<dbReference type="InterPro" id="IPR027417">
    <property type="entry name" value="P-loop_NTPase"/>
</dbReference>
<dbReference type="Gene3D" id="2.130.10.10">
    <property type="entry name" value="YVTN repeat-like/Quinoprotein amine dehydrogenase"/>
    <property type="match status" value="4"/>
</dbReference>
<dbReference type="GO" id="GO:0006355">
    <property type="term" value="P:regulation of DNA-templated transcription"/>
    <property type="evidence" value="ECO:0007669"/>
    <property type="project" value="InterPro"/>
</dbReference>
<dbReference type="GO" id="GO:0000160">
    <property type="term" value="P:phosphorelay signal transduction system"/>
    <property type="evidence" value="ECO:0007669"/>
    <property type="project" value="InterPro"/>
</dbReference>
<keyword evidence="5 8" id="KW-0238">DNA-binding</keyword>
<name>A0A930VC08_9ACTN</name>
<feature type="repeat" description="WD" evidence="7">
    <location>
        <begin position="993"/>
        <end position="1034"/>
    </location>
</feature>
<dbReference type="Gene3D" id="1.10.10.10">
    <property type="entry name" value="Winged helix-like DNA-binding domain superfamily/Winged helix DNA-binding domain"/>
    <property type="match status" value="1"/>
</dbReference>
<keyword evidence="9" id="KW-0472">Membrane</keyword>
<feature type="transmembrane region" description="Helical" evidence="9">
    <location>
        <begin position="666"/>
        <end position="687"/>
    </location>
</feature>
<dbReference type="SUPFAM" id="SSF48452">
    <property type="entry name" value="TPR-like"/>
    <property type="match status" value="1"/>
</dbReference>
<sequence length="1425" mass="154546">MRVAQVARIAVLGPLRLGGHQPRITPRDRMVLEALTIRAGENVTVDWLADALWGEEPPASAHKNLQSCIARLRKELGRDAIETTASGYRLALPPTDIDSHSFEHLVQRGRELLMLREPDRAAYVLDEALDLFQGEPLEDLSGWDVGVLEAERLREVRWGAEELRVDALLAAGQHQEVLSQARALVTEQPLRERRHVQLALAQYRSGEQVEALTTLRGLRERLLDELGVDPGPEAAALEQAVLLQDPDLMIAATSGQGTSCPWPGLTSYDVEDRESFCGRDTETAACLRLLQDRGVLAVVGPSGSGKSSLLRAGIAASLQAGGREVRVVSPGRAGPSEVDAVLRTPIRTVLVVDQLEEVFAPGVTPEHRAAYLEALSRRGGGGELVVALRADRTPELAGEPELARLLERGWYLLSAIDATGLRTAIERPARQAGFLVEPGLVDLLLREVLDEPGALPLLSHSLVETWNRREGRTLTVDGYLASGGVRGSIAQSAEAVYDEIPLEQRDQLRDLLMRLVAPGAEGEPTRIRISRDRAVTRPEQERLVELLVGSRLLTSDDGNITLAHEALAREWPRLRAWLDDDIDGQRLRHHLSAAADAWEALDRPDSELYRGVRLARALEWHADNGTALTEGEIQFLGASSRLAEAEQESVAERARAQARLIRRLRFVLGGAAVLLVFALVAGGTAVVQSNRAGRHAAEARAAADTARQAAVSADARRVGARSQLTDDNSLSLLLAAAGVRLDDSPETRVSLLAALARRPQLARSTPAEGGYMEVFDVSRDGRWIAASDAQNRMHLYDAATNRHVRSYDAGRPSEDEQVWLEGVFSPDSRQLAVILTRGETEPVRLLDPTTMQPTAMLSRPRGEPGFALDIGYSGDGRYLGVTMLKEDPALNFTTEEKPAYALVWDLGSPTTAPVRLETNPDLQSMALSPDGQTLYTASPLTAYDVATGGTIWERPNLTEGILDLNRKGTLLAEGSGKDLFLVDAASGETVRRLRGHRAGVRDLRFSPDGTLVGSVANDGELIVWDTLTGHQLERWNTSDQWGVGFSPDNHLVYYGGGIDAMLRTWDLSSQDTYLQQTTQVGGAEVFHHADFSPDGQRVAYNWRDSTSGGWVRFVDVVTGDATPATRVPAERTGWASGAWHPEGGQYAAYCDDLLCNAHRPGTVTVLDSATGQPLRREQDVVDGEDAIYSLAYVDQGRSLLVGDPNGTRVLDAETLQTRGGPFDLLAHCCTAAIGDGSTAMIPEYSNDGASIHWRIIDVDTGEVGREGDVNIGGYPYASAASPDGSVVAIAGQAGEIVSIDVLTGDHRRSTGLGTAVRWLNYSDDGELLVSGATDGGVSLWDATTLDLLGTVYAPHQGEPVPAGAQFIGDTHDVAIASYDGRVYRWETDLYRAIDFACQMAGRDLTEEEWETLLPDQPYQSVCPDN</sequence>
<dbReference type="InterPro" id="IPR001867">
    <property type="entry name" value="OmpR/PhoB-type_DNA-bd"/>
</dbReference>
<dbReference type="Pfam" id="PF00400">
    <property type="entry name" value="WD40"/>
    <property type="match status" value="2"/>
</dbReference>
<dbReference type="GO" id="GO:0003677">
    <property type="term" value="F:DNA binding"/>
    <property type="evidence" value="ECO:0007669"/>
    <property type="project" value="UniProtKB-UniRule"/>
</dbReference>
<dbReference type="InterPro" id="IPR049052">
    <property type="entry name" value="nSTAND1"/>
</dbReference>
<evidence type="ECO:0000256" key="2">
    <source>
        <dbReference type="ARBA" id="ARBA00022574"/>
    </source>
</evidence>
<dbReference type="InterPro" id="IPR019775">
    <property type="entry name" value="WD40_repeat_CS"/>
</dbReference>
<keyword evidence="6" id="KW-0804">Transcription</keyword>
<dbReference type="Gene3D" id="3.40.50.300">
    <property type="entry name" value="P-loop containing nucleotide triphosphate hydrolases"/>
    <property type="match status" value="1"/>
</dbReference>
<dbReference type="InterPro" id="IPR011047">
    <property type="entry name" value="Quinoprotein_ADH-like_sf"/>
</dbReference>
<dbReference type="SMART" id="SM00320">
    <property type="entry name" value="WD40"/>
    <property type="match status" value="6"/>
</dbReference>
<dbReference type="SMART" id="SM00862">
    <property type="entry name" value="Trans_reg_C"/>
    <property type="match status" value="1"/>
</dbReference>
<dbReference type="RefSeq" id="WP_194704986.1">
    <property type="nucleotide sequence ID" value="NZ_JADKPN010000001.1"/>
</dbReference>
<dbReference type="Proteomes" id="UP000640489">
    <property type="component" value="Unassembled WGS sequence"/>
</dbReference>
<evidence type="ECO:0000256" key="7">
    <source>
        <dbReference type="PROSITE-ProRule" id="PRU00221"/>
    </source>
</evidence>
<proteinExistence type="inferred from homology"/>
<evidence type="ECO:0000256" key="3">
    <source>
        <dbReference type="ARBA" id="ARBA00022737"/>
    </source>
</evidence>
<keyword evidence="2 7" id="KW-0853">WD repeat</keyword>
<organism evidence="11 12">
    <name type="scientific">Nocardioides islandensis</name>
    <dbReference type="NCBI Taxonomy" id="433663"/>
    <lineage>
        <taxon>Bacteria</taxon>
        <taxon>Bacillati</taxon>
        <taxon>Actinomycetota</taxon>
        <taxon>Actinomycetes</taxon>
        <taxon>Propionibacteriales</taxon>
        <taxon>Nocardioidaceae</taxon>
        <taxon>Nocardioides</taxon>
    </lineage>
</organism>
<dbReference type="PROSITE" id="PS50082">
    <property type="entry name" value="WD_REPEATS_2"/>
    <property type="match status" value="2"/>
</dbReference>
<keyword evidence="9" id="KW-1133">Transmembrane helix</keyword>
<dbReference type="InterPro" id="IPR016032">
    <property type="entry name" value="Sig_transdc_resp-reg_C-effctor"/>
</dbReference>
<dbReference type="PROSITE" id="PS00678">
    <property type="entry name" value="WD_REPEATS_1"/>
    <property type="match status" value="1"/>
</dbReference>
<dbReference type="InterPro" id="IPR015943">
    <property type="entry name" value="WD40/YVTN_repeat-like_dom_sf"/>
</dbReference>
<dbReference type="SUPFAM" id="SSF52540">
    <property type="entry name" value="P-loop containing nucleoside triphosphate hydrolases"/>
    <property type="match status" value="1"/>
</dbReference>
<keyword evidence="12" id="KW-1185">Reference proteome</keyword>
<evidence type="ECO:0000259" key="10">
    <source>
        <dbReference type="PROSITE" id="PS51755"/>
    </source>
</evidence>
<dbReference type="PROSITE" id="PS50294">
    <property type="entry name" value="WD_REPEATS_REGION"/>
    <property type="match status" value="2"/>
</dbReference>
<dbReference type="InterPro" id="IPR011990">
    <property type="entry name" value="TPR-like_helical_dom_sf"/>
</dbReference>
<evidence type="ECO:0000256" key="8">
    <source>
        <dbReference type="PROSITE-ProRule" id="PRU01091"/>
    </source>
</evidence>
<evidence type="ECO:0000313" key="12">
    <source>
        <dbReference type="Proteomes" id="UP000640489"/>
    </source>
</evidence>
<keyword evidence="4" id="KW-0805">Transcription regulation</keyword>
<dbReference type="InterPro" id="IPR001680">
    <property type="entry name" value="WD40_rpt"/>
</dbReference>
<comment type="similarity">
    <text evidence="1">Belongs to the AfsR/DnrI/RedD regulatory family.</text>
</comment>
<dbReference type="Pfam" id="PF00486">
    <property type="entry name" value="Trans_reg_C"/>
    <property type="match status" value="1"/>
</dbReference>
<dbReference type="InterPro" id="IPR036388">
    <property type="entry name" value="WH-like_DNA-bd_sf"/>
</dbReference>
<feature type="repeat" description="WD" evidence="7">
    <location>
        <begin position="1309"/>
        <end position="1350"/>
    </location>
</feature>
<dbReference type="PANTHER" id="PTHR35807">
    <property type="entry name" value="TRANSCRIPTIONAL REGULATOR REDD-RELATED"/>
    <property type="match status" value="1"/>
</dbReference>
<evidence type="ECO:0000256" key="1">
    <source>
        <dbReference type="ARBA" id="ARBA00005820"/>
    </source>
</evidence>
<dbReference type="InterPro" id="IPR051677">
    <property type="entry name" value="AfsR-DnrI-RedD_regulator"/>
</dbReference>
<evidence type="ECO:0000256" key="5">
    <source>
        <dbReference type="ARBA" id="ARBA00023125"/>
    </source>
</evidence>
<feature type="domain" description="OmpR/PhoB-type" evidence="10">
    <location>
        <begin position="1"/>
        <end position="92"/>
    </location>
</feature>
<dbReference type="SUPFAM" id="SSF46894">
    <property type="entry name" value="C-terminal effector domain of the bipartite response regulators"/>
    <property type="match status" value="1"/>
</dbReference>
<dbReference type="CDD" id="cd15831">
    <property type="entry name" value="BTAD"/>
    <property type="match status" value="1"/>
</dbReference>
<dbReference type="SMART" id="SM01043">
    <property type="entry name" value="BTAD"/>
    <property type="match status" value="1"/>
</dbReference>
<gene>
    <name evidence="11" type="ORF">ISU07_01545</name>
</gene>
<evidence type="ECO:0000256" key="4">
    <source>
        <dbReference type="ARBA" id="ARBA00023015"/>
    </source>
</evidence>
<dbReference type="EMBL" id="JADKPN010000001">
    <property type="protein sequence ID" value="MBF4761796.1"/>
    <property type="molecule type" value="Genomic_DNA"/>
</dbReference>
<evidence type="ECO:0000256" key="9">
    <source>
        <dbReference type="SAM" id="Phobius"/>
    </source>
</evidence>
<dbReference type="Pfam" id="PF03704">
    <property type="entry name" value="BTAD"/>
    <property type="match status" value="1"/>
</dbReference>
<comment type="caution">
    <text evidence="11">The sequence shown here is derived from an EMBL/GenBank/DDBJ whole genome shotgun (WGS) entry which is preliminary data.</text>
</comment>
<protein>
    <submittedName>
        <fullName evidence="11">Winged helix-turn-helix domain-containing protein</fullName>
    </submittedName>
</protein>
<dbReference type="Pfam" id="PF20703">
    <property type="entry name" value="nSTAND1"/>
    <property type="match status" value="1"/>
</dbReference>
<dbReference type="SUPFAM" id="SSF50998">
    <property type="entry name" value="Quinoprotein alcohol dehydrogenase-like"/>
    <property type="match status" value="2"/>
</dbReference>
<dbReference type="InterPro" id="IPR005158">
    <property type="entry name" value="BTAD"/>
</dbReference>
<dbReference type="GO" id="GO:0005829">
    <property type="term" value="C:cytosol"/>
    <property type="evidence" value="ECO:0007669"/>
    <property type="project" value="UniProtKB-ARBA"/>
</dbReference>
<feature type="DNA-binding region" description="OmpR/PhoB-type" evidence="8">
    <location>
        <begin position="1"/>
        <end position="92"/>
    </location>
</feature>
<keyword evidence="9" id="KW-0812">Transmembrane</keyword>